<dbReference type="InterPro" id="IPR001036">
    <property type="entry name" value="Acrflvin-R"/>
</dbReference>
<feature type="transmembrane region" description="Helical" evidence="1">
    <location>
        <begin position="984"/>
        <end position="1007"/>
    </location>
</feature>
<feature type="transmembrane region" description="Helical" evidence="1">
    <location>
        <begin position="470"/>
        <end position="493"/>
    </location>
</feature>
<evidence type="ECO:0000313" key="2">
    <source>
        <dbReference type="EMBL" id="SDL98281.1"/>
    </source>
</evidence>
<dbReference type="PANTHER" id="PTHR32063:SF33">
    <property type="entry name" value="RND SUPERFAMILY EFFLUX PUMP PERMEASE COMPONENT"/>
    <property type="match status" value="1"/>
</dbReference>
<feature type="transmembrane region" description="Helical" evidence="1">
    <location>
        <begin position="932"/>
        <end position="952"/>
    </location>
</feature>
<sequence length="1136" mass="126346">MKENKEIKREFGLTSLAVDNKTSVILLTLIIVIFGMVSYVTMPKEQFPEVVLPNVYVGTPYPGNSPVDIENLVTRPIEKELKGITGVKDITSTSVQDYSTILIEFNPDVEKAKALQDVKDAVDQAKSELPDDLPSDPTVQEVNLSDVPIMFVNISGNYSTEELKDFAEYLQDEIEKLPEISYADLRGTREREVKINADLYKMEAVQVNFSDIEGAVANENVTISGGDLLSNGYRRSIRVTGEFTDPDELNDIVIKNENGNVVYLRDVADVEYGFEEPESFARQNKLPVVTLDVVKRSGENLIAAADQIKEIVAEAQATRFPNDLEITITNDQSRRTKDQLSNLENSIISGVILVVLVLLFFMGLRNALFVGVAIPMSMFMAFMLLNLFGVTINLMVLFSLILALGMLVDNGIVVVENTYRLMQQGYSPIRAAKEGAGEVAVAIIASTATTVAAFVPLAFWSGIIGEFMKYLPITLIITLSSSLFVALVINPVLTRMYMKAEESARTPKRQRRLFIVAGTMIGIGIICYFAQAFTVANLLVIFALFALINFFFLTPASDWFQEKGLPRLESRYERLLDFALRGRNPLWFFGGTFLLLILSLMLLGVRQPQVLLFPNNEPEYINVFVEEPIGTDIETTNAFTKKLENEIIALMQPYDYMIESIIAQVGQGTSDPAQGPSFAATPNRARITVSFEAFNQRRGQSTIELMEKIRDRVGQYPGVLVTVDKNASGPPVGKPINLEIVGEDYEKLVALAQDVQRQLEAANIPGVEGLRSDLETGKPELLVDIDREKARRFGLSTGQVAMELRTALFGKEVSQFKDGEDEYPIQLRLKDEQRYDVDALINKTITFRDKFGKLKQVPIISVANVDFSSTYGSVKRKDLDRVISIYSNVTAGYNPTEIIKKMQNILADYKFPEGFSYRFTGEQEEQAKSMAFLVQAMAIAVFAIFLIIVTQFNSLSAPFIIMCSVLFSTIGVFLGLVIFNMDFIIIMTGIGVISLAGVVVNNAIVLLDYTDLIRKRRRAELGIPDDERLSDEDLRSSIVDAGKTRLRPVLLTAITTVLGLIPLAIGLNIDFIGLLSNFNPDIYYGGDNAIFWGPMAWTVIFGLTFATFLTLVIVPVMYLIADKLAHRTRRAVAQVS</sequence>
<dbReference type="GO" id="GO:0042910">
    <property type="term" value="F:xenobiotic transmembrane transporter activity"/>
    <property type="evidence" value="ECO:0007669"/>
    <property type="project" value="TreeGrafter"/>
</dbReference>
<dbReference type="Pfam" id="PF00873">
    <property type="entry name" value="ACR_tran"/>
    <property type="match status" value="1"/>
</dbReference>
<feature type="transmembrane region" description="Helical" evidence="1">
    <location>
        <begin position="368"/>
        <end position="388"/>
    </location>
</feature>
<dbReference type="Proteomes" id="UP000198510">
    <property type="component" value="Unassembled WGS sequence"/>
</dbReference>
<dbReference type="PRINTS" id="PR00702">
    <property type="entry name" value="ACRIFLAVINRP"/>
</dbReference>
<accession>A0A1G9PIG5</accession>
<organism evidence="2 3">
    <name type="scientific">Catalinimonas alkaloidigena</name>
    <dbReference type="NCBI Taxonomy" id="1075417"/>
    <lineage>
        <taxon>Bacteria</taxon>
        <taxon>Pseudomonadati</taxon>
        <taxon>Bacteroidota</taxon>
        <taxon>Cytophagia</taxon>
        <taxon>Cytophagales</taxon>
        <taxon>Catalimonadaceae</taxon>
        <taxon>Catalinimonas</taxon>
    </lineage>
</organism>
<dbReference type="OrthoDB" id="9798415at2"/>
<dbReference type="SUPFAM" id="SSF82866">
    <property type="entry name" value="Multidrug efflux transporter AcrB transmembrane domain"/>
    <property type="match status" value="2"/>
</dbReference>
<dbReference type="RefSeq" id="WP_089685765.1">
    <property type="nucleotide sequence ID" value="NZ_FNFO01000009.1"/>
</dbReference>
<dbReference type="AlphaFoldDB" id="A0A1G9PIG5"/>
<feature type="transmembrane region" description="Helical" evidence="1">
    <location>
        <begin position="959"/>
        <end position="978"/>
    </location>
</feature>
<dbReference type="SUPFAM" id="SSF82714">
    <property type="entry name" value="Multidrug efflux transporter AcrB TolC docking domain, DN and DC subdomains"/>
    <property type="match status" value="2"/>
</dbReference>
<dbReference type="Gene3D" id="1.20.1640.10">
    <property type="entry name" value="Multidrug efflux transporter AcrB transmembrane domain"/>
    <property type="match status" value="2"/>
</dbReference>
<feature type="transmembrane region" description="Helical" evidence="1">
    <location>
        <begin position="394"/>
        <end position="415"/>
    </location>
</feature>
<dbReference type="Gene3D" id="3.30.70.1430">
    <property type="entry name" value="Multidrug efflux transporter AcrB pore domain"/>
    <property type="match status" value="2"/>
</dbReference>
<feature type="transmembrane region" description="Helical" evidence="1">
    <location>
        <begin position="1049"/>
        <end position="1075"/>
    </location>
</feature>
<name>A0A1G9PIG5_9BACT</name>
<feature type="transmembrane region" description="Helical" evidence="1">
    <location>
        <begin position="21"/>
        <end position="42"/>
    </location>
</feature>
<protein>
    <submittedName>
        <fullName evidence="2">Multidrug efflux pump subunit AcrB</fullName>
    </submittedName>
</protein>
<dbReference type="EMBL" id="FNFO01000009">
    <property type="protein sequence ID" value="SDL98281.1"/>
    <property type="molecule type" value="Genomic_DNA"/>
</dbReference>
<dbReference type="InterPro" id="IPR027463">
    <property type="entry name" value="AcrB_DN_DC_subdom"/>
</dbReference>
<keyword evidence="1" id="KW-1133">Transmembrane helix</keyword>
<feature type="transmembrane region" description="Helical" evidence="1">
    <location>
        <begin position="539"/>
        <end position="560"/>
    </location>
</feature>
<dbReference type="PANTHER" id="PTHR32063">
    <property type="match status" value="1"/>
</dbReference>
<dbReference type="GO" id="GO:0005886">
    <property type="term" value="C:plasma membrane"/>
    <property type="evidence" value="ECO:0007669"/>
    <property type="project" value="TreeGrafter"/>
</dbReference>
<proteinExistence type="predicted"/>
<keyword evidence="3" id="KW-1185">Reference proteome</keyword>
<gene>
    <name evidence="2" type="ORF">SAMN05421823_109198</name>
</gene>
<feature type="transmembrane region" description="Helical" evidence="1">
    <location>
        <begin position="436"/>
        <end position="464"/>
    </location>
</feature>
<reference evidence="2 3" key="1">
    <citation type="submission" date="2016-10" db="EMBL/GenBank/DDBJ databases">
        <authorList>
            <person name="de Groot N.N."/>
        </authorList>
    </citation>
    <scope>NUCLEOTIDE SEQUENCE [LARGE SCALE GENOMIC DNA]</scope>
    <source>
        <strain evidence="2 3">DSM 25186</strain>
    </source>
</reference>
<dbReference type="Gene3D" id="3.30.2090.10">
    <property type="entry name" value="Multidrug efflux transporter AcrB TolC docking domain, DN and DC subdomains"/>
    <property type="match status" value="2"/>
</dbReference>
<dbReference type="Gene3D" id="3.30.70.1440">
    <property type="entry name" value="Multidrug efflux transporter AcrB pore domain"/>
    <property type="match status" value="1"/>
</dbReference>
<dbReference type="SUPFAM" id="SSF82693">
    <property type="entry name" value="Multidrug efflux transporter AcrB pore domain, PN1, PN2, PC1 and PC2 subdomains"/>
    <property type="match status" value="3"/>
</dbReference>
<dbReference type="Gene3D" id="3.30.70.1320">
    <property type="entry name" value="Multidrug efflux transporter AcrB pore domain like"/>
    <property type="match status" value="1"/>
</dbReference>
<evidence type="ECO:0000313" key="3">
    <source>
        <dbReference type="Proteomes" id="UP000198510"/>
    </source>
</evidence>
<evidence type="ECO:0000256" key="1">
    <source>
        <dbReference type="SAM" id="Phobius"/>
    </source>
</evidence>
<feature type="transmembrane region" description="Helical" evidence="1">
    <location>
        <begin position="586"/>
        <end position="605"/>
    </location>
</feature>
<feature type="transmembrane region" description="Helical" evidence="1">
    <location>
        <begin position="343"/>
        <end position="361"/>
    </location>
</feature>
<keyword evidence="1" id="KW-0472">Membrane</keyword>
<feature type="transmembrane region" description="Helical" evidence="1">
    <location>
        <begin position="513"/>
        <end position="533"/>
    </location>
</feature>
<dbReference type="STRING" id="1075417.SAMN05421823_109198"/>
<keyword evidence="1" id="KW-0812">Transmembrane</keyword>
<feature type="transmembrane region" description="Helical" evidence="1">
    <location>
        <begin position="1095"/>
        <end position="1120"/>
    </location>
</feature>